<keyword evidence="1" id="KW-0472">Membrane</keyword>
<keyword evidence="1" id="KW-1133">Transmembrane helix</keyword>
<dbReference type="GeneTree" id="ENSGT01030000234813"/>
<feature type="transmembrane region" description="Helical" evidence="1">
    <location>
        <begin position="109"/>
        <end position="132"/>
    </location>
</feature>
<dbReference type="InParanoid" id="A0A7N6BNT4"/>
<dbReference type="Ensembl" id="ENSATET00000052228.2">
    <property type="protein sequence ID" value="ENSATEP00000065152.2"/>
    <property type="gene ID" value="ENSATEG00000005123.3"/>
</dbReference>
<proteinExistence type="predicted"/>
<evidence type="ECO:0000313" key="3">
    <source>
        <dbReference type="Proteomes" id="UP000265040"/>
    </source>
</evidence>
<evidence type="ECO:0000313" key="2">
    <source>
        <dbReference type="Ensembl" id="ENSATEP00000065152.2"/>
    </source>
</evidence>
<reference evidence="2" key="1">
    <citation type="submission" date="2021-04" db="EMBL/GenBank/DDBJ databases">
        <authorList>
            <consortium name="Wellcome Sanger Institute Data Sharing"/>
        </authorList>
    </citation>
    <scope>NUCLEOTIDE SEQUENCE [LARGE SCALE GENOMIC DNA]</scope>
</reference>
<accession>A0A7N6BNT4</accession>
<feature type="transmembrane region" description="Helical" evidence="1">
    <location>
        <begin position="52"/>
        <end position="71"/>
    </location>
</feature>
<dbReference type="Proteomes" id="UP000265040">
    <property type="component" value="Chromosome 16"/>
</dbReference>
<sequence>MKKTFTCNESMIITIPIGSLKDAGDGQLMPDKFHCVFRDSYKVFVLKGKPRPLGAAQAIAGVFLCSLGLLFTEANTMPFTLPSVLFVVSGMITYAAGKSPNMHVQVFRGIIGFVMTLLVVENLLALFLIYWMSKAICRQHFNTLPIILLKQGD</sequence>
<organism evidence="2 3">
    <name type="scientific">Anabas testudineus</name>
    <name type="common">Climbing perch</name>
    <name type="synonym">Anthias testudineus</name>
    <dbReference type="NCBI Taxonomy" id="64144"/>
    <lineage>
        <taxon>Eukaryota</taxon>
        <taxon>Metazoa</taxon>
        <taxon>Chordata</taxon>
        <taxon>Craniata</taxon>
        <taxon>Vertebrata</taxon>
        <taxon>Euteleostomi</taxon>
        <taxon>Actinopterygii</taxon>
        <taxon>Neopterygii</taxon>
        <taxon>Teleostei</taxon>
        <taxon>Neoteleostei</taxon>
        <taxon>Acanthomorphata</taxon>
        <taxon>Anabantaria</taxon>
        <taxon>Anabantiformes</taxon>
        <taxon>Anabantoidei</taxon>
        <taxon>Anabantidae</taxon>
        <taxon>Anabas</taxon>
    </lineage>
</organism>
<protein>
    <submittedName>
        <fullName evidence="2">Uncharacterized protein</fullName>
    </submittedName>
</protein>
<reference evidence="2" key="3">
    <citation type="submission" date="2025-09" db="UniProtKB">
        <authorList>
            <consortium name="Ensembl"/>
        </authorList>
    </citation>
    <scope>IDENTIFICATION</scope>
</reference>
<name>A0A7N6BNT4_ANATE</name>
<reference evidence="2" key="2">
    <citation type="submission" date="2025-08" db="UniProtKB">
        <authorList>
            <consortium name="Ensembl"/>
        </authorList>
    </citation>
    <scope>IDENTIFICATION</scope>
</reference>
<evidence type="ECO:0000256" key="1">
    <source>
        <dbReference type="SAM" id="Phobius"/>
    </source>
</evidence>
<keyword evidence="3" id="KW-1185">Reference proteome</keyword>
<feature type="transmembrane region" description="Helical" evidence="1">
    <location>
        <begin position="77"/>
        <end position="97"/>
    </location>
</feature>
<keyword evidence="1" id="KW-0812">Transmembrane</keyword>
<dbReference type="AlphaFoldDB" id="A0A7N6BNT4"/>